<reference evidence="2" key="2">
    <citation type="submission" date="2015-01" db="EMBL/GenBank/DDBJ databases">
        <title>Evolutionary Origins and Diversification of the Mycorrhizal Mutualists.</title>
        <authorList>
            <consortium name="DOE Joint Genome Institute"/>
            <consortium name="Mycorrhizal Genomics Consortium"/>
            <person name="Kohler A."/>
            <person name="Kuo A."/>
            <person name="Nagy L.G."/>
            <person name="Floudas D."/>
            <person name="Copeland A."/>
            <person name="Barry K.W."/>
            <person name="Cichocki N."/>
            <person name="Veneault-Fourrey C."/>
            <person name="LaButti K."/>
            <person name="Lindquist E.A."/>
            <person name="Lipzen A."/>
            <person name="Lundell T."/>
            <person name="Morin E."/>
            <person name="Murat C."/>
            <person name="Riley R."/>
            <person name="Ohm R."/>
            <person name="Sun H."/>
            <person name="Tunlid A."/>
            <person name="Henrissat B."/>
            <person name="Grigoriev I.V."/>
            <person name="Hibbett D.S."/>
            <person name="Martin F."/>
        </authorList>
    </citation>
    <scope>NUCLEOTIDE SEQUENCE [LARGE SCALE GENOMIC DNA]</scope>
    <source>
        <strain evidence="2">LaAM-08-1</strain>
    </source>
</reference>
<keyword evidence="2" id="KW-1185">Reference proteome</keyword>
<dbReference type="AlphaFoldDB" id="A0A0C9XHB7"/>
<evidence type="ECO:0000313" key="2">
    <source>
        <dbReference type="Proteomes" id="UP000054477"/>
    </source>
</evidence>
<protein>
    <submittedName>
        <fullName evidence="1">Uncharacterized protein</fullName>
    </submittedName>
</protein>
<dbReference type="OrthoDB" id="2688210at2759"/>
<evidence type="ECO:0000313" key="1">
    <source>
        <dbReference type="EMBL" id="KIK04366.1"/>
    </source>
</evidence>
<proteinExistence type="predicted"/>
<dbReference type="EMBL" id="KN838570">
    <property type="protein sequence ID" value="KIK04366.1"/>
    <property type="molecule type" value="Genomic_DNA"/>
</dbReference>
<name>A0A0C9XHB7_9AGAR</name>
<organism evidence="1 2">
    <name type="scientific">Laccaria amethystina LaAM-08-1</name>
    <dbReference type="NCBI Taxonomy" id="1095629"/>
    <lineage>
        <taxon>Eukaryota</taxon>
        <taxon>Fungi</taxon>
        <taxon>Dikarya</taxon>
        <taxon>Basidiomycota</taxon>
        <taxon>Agaricomycotina</taxon>
        <taxon>Agaricomycetes</taxon>
        <taxon>Agaricomycetidae</taxon>
        <taxon>Agaricales</taxon>
        <taxon>Agaricineae</taxon>
        <taxon>Hydnangiaceae</taxon>
        <taxon>Laccaria</taxon>
    </lineage>
</organism>
<gene>
    <name evidence="1" type="ORF">K443DRAFT_675981</name>
</gene>
<dbReference type="HOGENOM" id="CLU_3032708_0_0_1"/>
<reference evidence="1 2" key="1">
    <citation type="submission" date="2014-04" db="EMBL/GenBank/DDBJ databases">
        <authorList>
            <consortium name="DOE Joint Genome Institute"/>
            <person name="Kuo A."/>
            <person name="Kohler A."/>
            <person name="Nagy L.G."/>
            <person name="Floudas D."/>
            <person name="Copeland A."/>
            <person name="Barry K.W."/>
            <person name="Cichocki N."/>
            <person name="Veneault-Fourrey C."/>
            <person name="LaButti K."/>
            <person name="Lindquist E.A."/>
            <person name="Lipzen A."/>
            <person name="Lundell T."/>
            <person name="Morin E."/>
            <person name="Murat C."/>
            <person name="Sun H."/>
            <person name="Tunlid A."/>
            <person name="Henrissat B."/>
            <person name="Grigoriev I.V."/>
            <person name="Hibbett D.S."/>
            <person name="Martin F."/>
            <person name="Nordberg H.P."/>
            <person name="Cantor M.N."/>
            <person name="Hua S.X."/>
        </authorList>
    </citation>
    <scope>NUCLEOTIDE SEQUENCE [LARGE SCALE GENOMIC DNA]</scope>
    <source>
        <strain evidence="1 2">LaAM-08-1</strain>
    </source>
</reference>
<dbReference type="Proteomes" id="UP000054477">
    <property type="component" value="Unassembled WGS sequence"/>
</dbReference>
<accession>A0A0C9XHB7</accession>
<sequence>MPRIDQDPTNVPCPDFAGAAYDAVRQIMSNNGQINNEQAVEQLTKCPTSPPVSHM</sequence>